<dbReference type="InterPro" id="IPR000792">
    <property type="entry name" value="Tscrpt_reg_LuxR_C"/>
</dbReference>
<comment type="caution">
    <text evidence="6">The sequence shown here is derived from an EMBL/GenBank/DDBJ whole genome shotgun (WGS) entry which is preliminary data.</text>
</comment>
<dbReference type="EMBL" id="WSRR01000009">
    <property type="protein sequence ID" value="MVX60858.1"/>
    <property type="molecule type" value="Genomic_DNA"/>
</dbReference>
<dbReference type="PROSITE" id="PS50043">
    <property type="entry name" value="HTH_LUXR_2"/>
    <property type="match status" value="1"/>
</dbReference>
<dbReference type="GO" id="GO:0003677">
    <property type="term" value="F:DNA binding"/>
    <property type="evidence" value="ECO:0007669"/>
    <property type="project" value="UniProtKB-KW"/>
</dbReference>
<evidence type="ECO:0000256" key="1">
    <source>
        <dbReference type="ARBA" id="ARBA00023015"/>
    </source>
</evidence>
<feature type="transmembrane region" description="Helical" evidence="4">
    <location>
        <begin position="108"/>
        <end position="130"/>
    </location>
</feature>
<dbReference type="GO" id="GO:0006355">
    <property type="term" value="P:regulation of DNA-templated transcription"/>
    <property type="evidence" value="ECO:0007669"/>
    <property type="project" value="InterPro"/>
</dbReference>
<evidence type="ECO:0000256" key="4">
    <source>
        <dbReference type="SAM" id="Phobius"/>
    </source>
</evidence>
<organism evidence="6 7">
    <name type="scientific">Adlercreutzia mucosicola</name>
    <dbReference type="NCBI Taxonomy" id="580026"/>
    <lineage>
        <taxon>Bacteria</taxon>
        <taxon>Bacillati</taxon>
        <taxon>Actinomycetota</taxon>
        <taxon>Coriobacteriia</taxon>
        <taxon>Eggerthellales</taxon>
        <taxon>Eggerthellaceae</taxon>
        <taxon>Adlercreutzia</taxon>
    </lineage>
</organism>
<dbReference type="SMART" id="SM00421">
    <property type="entry name" value="HTH_LUXR"/>
    <property type="match status" value="1"/>
</dbReference>
<keyword evidence="4" id="KW-0812">Transmembrane</keyword>
<feature type="transmembrane region" description="Helical" evidence="4">
    <location>
        <begin position="137"/>
        <end position="156"/>
    </location>
</feature>
<sequence>MPLQESMRKRSAVLVALAGYSVLPALGIACFRIPPWAMFRSEYGYLDGNVELISHFIQALTLVLFLVVERRLRYTESTLVRAAGVSVLATLLGTVLFCLAPLDIVYAYIGAAITGAVSTIPLLAWGYYLCSVNPCKSAFQLTLAFVFYGLATAMLSGLPASWAVVPMMLCPVLCFVCLWLSISRDDATVAAEAPFARGDLRRLPWGVLAVLFVCALSNTLAKVLVPTGDFASSTVARLYWPVIFTVVFIVFCLWIFGLRRSDPYRLWPIFAILIFSGLLCYTALSISQPAFANTFFRATQDCVMLFCWVIAAATAYRKHVPAIPLFGLMTLVFVKSPLLVSSLVPWVPVGAPGASAVVVTAVTALTLVVLTVVISNLDALSRLKAGAPSARMSGEADGGAVAAMTGVAMPLPATAAAGGAPSLSAPEEAVGKMQAAFDLTQREVETALYLLNGYTMPQIADTLCVSIDTVRSHCKNLYRKTGIHKKQELVRLVEQLRVQE</sequence>
<keyword evidence="4" id="KW-1133">Transmembrane helix</keyword>
<gene>
    <name evidence="6" type="ORF">GKZ27_05215</name>
</gene>
<dbReference type="PANTHER" id="PTHR44688">
    <property type="entry name" value="DNA-BINDING TRANSCRIPTIONAL ACTIVATOR DEVR_DOSR"/>
    <property type="match status" value="1"/>
</dbReference>
<feature type="transmembrane region" description="Helical" evidence="4">
    <location>
        <begin position="237"/>
        <end position="257"/>
    </location>
</feature>
<keyword evidence="3" id="KW-0804">Transcription</keyword>
<keyword evidence="4" id="KW-0472">Membrane</keyword>
<proteinExistence type="predicted"/>
<dbReference type="InterPro" id="IPR036388">
    <property type="entry name" value="WH-like_DNA-bd_sf"/>
</dbReference>
<dbReference type="CDD" id="cd06170">
    <property type="entry name" value="LuxR_C_like"/>
    <property type="match status" value="1"/>
</dbReference>
<evidence type="ECO:0000259" key="5">
    <source>
        <dbReference type="PROSITE" id="PS50043"/>
    </source>
</evidence>
<feature type="transmembrane region" description="Helical" evidence="4">
    <location>
        <begin position="323"/>
        <end position="347"/>
    </location>
</feature>
<feature type="transmembrane region" description="Helical" evidence="4">
    <location>
        <begin position="162"/>
        <end position="182"/>
    </location>
</feature>
<dbReference type="PRINTS" id="PR00038">
    <property type="entry name" value="HTHLUXR"/>
</dbReference>
<evidence type="ECO:0000256" key="3">
    <source>
        <dbReference type="ARBA" id="ARBA00023163"/>
    </source>
</evidence>
<dbReference type="Pfam" id="PF00196">
    <property type="entry name" value="GerE"/>
    <property type="match status" value="1"/>
</dbReference>
<keyword evidence="7" id="KW-1185">Reference proteome</keyword>
<feature type="transmembrane region" description="Helical" evidence="4">
    <location>
        <begin position="353"/>
        <end position="374"/>
    </location>
</feature>
<keyword evidence="2" id="KW-0238">DNA-binding</keyword>
<dbReference type="RefSeq" id="WP_160345630.1">
    <property type="nucleotide sequence ID" value="NZ_JAOAKZ010000001.1"/>
</dbReference>
<dbReference type="SUPFAM" id="SSF46894">
    <property type="entry name" value="C-terminal effector domain of the bipartite response regulators"/>
    <property type="match status" value="1"/>
</dbReference>
<feature type="transmembrane region" description="Helical" evidence="4">
    <location>
        <begin position="203"/>
        <end position="225"/>
    </location>
</feature>
<dbReference type="OrthoDB" id="3178094at2"/>
<accession>A0A6N8JLW8</accession>
<dbReference type="InterPro" id="IPR016032">
    <property type="entry name" value="Sig_transdc_resp-reg_C-effctor"/>
</dbReference>
<evidence type="ECO:0000313" key="6">
    <source>
        <dbReference type="EMBL" id="MVX60858.1"/>
    </source>
</evidence>
<dbReference type="PANTHER" id="PTHR44688:SF16">
    <property type="entry name" value="DNA-BINDING TRANSCRIPTIONAL ACTIVATOR DEVR_DOSR"/>
    <property type="match status" value="1"/>
</dbReference>
<evidence type="ECO:0000313" key="7">
    <source>
        <dbReference type="Proteomes" id="UP000463388"/>
    </source>
</evidence>
<feature type="transmembrane region" description="Helical" evidence="4">
    <location>
        <begin position="298"/>
        <end position="316"/>
    </location>
</feature>
<name>A0A6N8JLW8_9ACTN</name>
<evidence type="ECO:0000256" key="2">
    <source>
        <dbReference type="ARBA" id="ARBA00023125"/>
    </source>
</evidence>
<protein>
    <recommendedName>
        <fullName evidence="5">HTH luxR-type domain-containing protein</fullName>
    </recommendedName>
</protein>
<reference evidence="6 7" key="1">
    <citation type="submission" date="2019-12" db="EMBL/GenBank/DDBJ databases">
        <title>Microbes associate with the intestines of laboratory mice.</title>
        <authorList>
            <person name="Navarre W."/>
            <person name="Wong E."/>
        </authorList>
    </citation>
    <scope>NUCLEOTIDE SEQUENCE [LARGE SCALE GENOMIC DNA]</scope>
    <source>
        <strain evidence="6 7">NM66_B29</strain>
    </source>
</reference>
<dbReference type="AlphaFoldDB" id="A0A6N8JLW8"/>
<feature type="transmembrane region" description="Helical" evidence="4">
    <location>
        <begin position="51"/>
        <end position="68"/>
    </location>
</feature>
<dbReference type="Gene3D" id="1.10.10.10">
    <property type="entry name" value="Winged helix-like DNA-binding domain superfamily/Winged helix DNA-binding domain"/>
    <property type="match status" value="1"/>
</dbReference>
<dbReference type="Proteomes" id="UP000463388">
    <property type="component" value="Unassembled WGS sequence"/>
</dbReference>
<feature type="domain" description="HTH luxR-type" evidence="5">
    <location>
        <begin position="432"/>
        <end position="497"/>
    </location>
</feature>
<feature type="transmembrane region" description="Helical" evidence="4">
    <location>
        <begin position="80"/>
        <end position="102"/>
    </location>
</feature>
<keyword evidence="1" id="KW-0805">Transcription regulation</keyword>
<feature type="transmembrane region" description="Helical" evidence="4">
    <location>
        <begin position="264"/>
        <end position="286"/>
    </location>
</feature>